<gene>
    <name evidence="3" type="ORF">AAEO56_03795</name>
</gene>
<keyword evidence="4" id="KW-1185">Reference proteome</keyword>
<feature type="chain" id="PRO_5045334229" evidence="2">
    <location>
        <begin position="20"/>
        <end position="100"/>
    </location>
</feature>
<feature type="region of interest" description="Disordered" evidence="1">
    <location>
        <begin position="17"/>
        <end position="100"/>
    </location>
</feature>
<evidence type="ECO:0000313" key="3">
    <source>
        <dbReference type="EMBL" id="MEL1243373.1"/>
    </source>
</evidence>
<organism evidence="3 4">
    <name type="scientific">Flavobacterium arundinis</name>
    <dbReference type="NCBI Taxonomy" id="3139143"/>
    <lineage>
        <taxon>Bacteria</taxon>
        <taxon>Pseudomonadati</taxon>
        <taxon>Bacteroidota</taxon>
        <taxon>Flavobacteriia</taxon>
        <taxon>Flavobacteriales</taxon>
        <taxon>Flavobacteriaceae</taxon>
        <taxon>Flavobacterium</taxon>
    </lineage>
</organism>
<accession>A0ABU9HT84</accession>
<name>A0ABU9HT84_9FLAO</name>
<feature type="signal peptide" evidence="2">
    <location>
        <begin position="1"/>
        <end position="19"/>
    </location>
</feature>
<reference evidence="3 4" key="1">
    <citation type="submission" date="2024-04" db="EMBL/GenBank/DDBJ databases">
        <title>Flavobacterium sp. DGU11 16S ribosomal RNA gene Genome sequencing and assembly.</title>
        <authorList>
            <person name="Park S."/>
        </authorList>
    </citation>
    <scope>NUCLEOTIDE SEQUENCE [LARGE SCALE GENOMIC DNA]</scope>
    <source>
        <strain evidence="3 4">DGU11</strain>
    </source>
</reference>
<proteinExistence type="predicted"/>
<dbReference type="EMBL" id="JBBYHR010000002">
    <property type="protein sequence ID" value="MEL1243373.1"/>
    <property type="molecule type" value="Genomic_DNA"/>
</dbReference>
<evidence type="ECO:0000256" key="2">
    <source>
        <dbReference type="SAM" id="SignalP"/>
    </source>
</evidence>
<sequence>MKRIILSLAAVLTFGIASAQTEPKSTKPLQPEVQKTTEVKDKAKEDAEMQNDVNKDPEASVVPKKDELKTRDHVKSTPKTDGMQDTVSSKKKIKKDKKRN</sequence>
<keyword evidence="2" id="KW-0732">Signal</keyword>
<evidence type="ECO:0000256" key="1">
    <source>
        <dbReference type="SAM" id="MobiDB-lite"/>
    </source>
</evidence>
<protein>
    <submittedName>
        <fullName evidence="3">Uncharacterized protein</fullName>
    </submittedName>
</protein>
<dbReference type="RefSeq" id="WP_341695694.1">
    <property type="nucleotide sequence ID" value="NZ_JBBYHR010000002.1"/>
</dbReference>
<evidence type="ECO:0000313" key="4">
    <source>
        <dbReference type="Proteomes" id="UP001464555"/>
    </source>
</evidence>
<comment type="caution">
    <text evidence="3">The sequence shown here is derived from an EMBL/GenBank/DDBJ whole genome shotgun (WGS) entry which is preliminary data.</text>
</comment>
<feature type="compositionally biased region" description="Basic residues" evidence="1">
    <location>
        <begin position="89"/>
        <end position="100"/>
    </location>
</feature>
<feature type="compositionally biased region" description="Polar residues" evidence="1">
    <location>
        <begin position="77"/>
        <end position="87"/>
    </location>
</feature>
<feature type="compositionally biased region" description="Basic and acidic residues" evidence="1">
    <location>
        <begin position="35"/>
        <end position="75"/>
    </location>
</feature>
<dbReference type="Proteomes" id="UP001464555">
    <property type="component" value="Unassembled WGS sequence"/>
</dbReference>